<dbReference type="PANTHER" id="PTHR30492:SF0">
    <property type="entry name" value="METHYLGLYOXAL SYNTHASE"/>
    <property type="match status" value="1"/>
</dbReference>
<comment type="function">
    <text evidence="1">Catalyzes the formation of methylglyoxal from dihydroxyacetone phosphate.</text>
</comment>
<feature type="binding site" evidence="1">
    <location>
        <begin position="45"/>
        <end position="48"/>
    </location>
    <ligand>
        <name>substrate</name>
    </ligand>
</feature>
<dbReference type="EC" id="4.2.3.3" evidence="1"/>
<dbReference type="PIRSF" id="PIRSF006614">
    <property type="entry name" value="Methylglyox_syn"/>
    <property type="match status" value="1"/>
</dbReference>
<dbReference type="InterPro" id="IPR036914">
    <property type="entry name" value="MGS-like_dom_sf"/>
</dbReference>
<dbReference type="RefSeq" id="WP_138210510.1">
    <property type="nucleotide sequence ID" value="NZ_CBCRUQ010000003.1"/>
</dbReference>
<dbReference type="EMBL" id="LR590481">
    <property type="protein sequence ID" value="VTQ92199.1"/>
    <property type="molecule type" value="Genomic_DNA"/>
</dbReference>
<evidence type="ECO:0000313" key="5">
    <source>
        <dbReference type="Proteomes" id="UP000308489"/>
    </source>
</evidence>
<dbReference type="KEGG" id="hhw:NCTC503_01920"/>
<dbReference type="InterPro" id="IPR011607">
    <property type="entry name" value="MGS-like_dom"/>
</dbReference>
<accession>A0A4U9RJY7</accession>
<sequence>MNKEFREVGIRKNIALVAHDNKKKELLEWVNKNKESLSLHNIFATGTTGEIISNETGLCITSFKSGPLGGDQQIGATIVNFDLDILIFFWDPLESQPHDPDIRALLRIATLYNIPCGTNKSSADFIISSPYMNEKYIITLDDHAEYANRHIQLK</sequence>
<dbReference type="NCBIfam" id="TIGR00160">
    <property type="entry name" value="MGSA"/>
    <property type="match status" value="1"/>
</dbReference>
<comment type="catalytic activity">
    <reaction evidence="1">
        <text>dihydroxyacetone phosphate = methylglyoxal + phosphate</text>
        <dbReference type="Rhea" id="RHEA:17937"/>
        <dbReference type="ChEBI" id="CHEBI:17158"/>
        <dbReference type="ChEBI" id="CHEBI:43474"/>
        <dbReference type="ChEBI" id="CHEBI:57642"/>
        <dbReference type="EC" id="4.2.3.3"/>
    </reaction>
</comment>
<evidence type="ECO:0000256" key="2">
    <source>
        <dbReference type="PIRSR" id="PIRSR006614-1"/>
    </source>
</evidence>
<dbReference type="GO" id="GO:0008929">
    <property type="term" value="F:methylglyoxal synthase activity"/>
    <property type="evidence" value="ECO:0007669"/>
    <property type="project" value="UniProtKB-UniRule"/>
</dbReference>
<dbReference type="InterPro" id="IPR018148">
    <property type="entry name" value="Methylglyoxal_synth_AS"/>
</dbReference>
<dbReference type="HAMAP" id="MF_00549">
    <property type="entry name" value="Methylglyoxal_synth"/>
    <property type="match status" value="1"/>
</dbReference>
<name>A0A4U9RJY7_HATHI</name>
<evidence type="ECO:0000313" key="4">
    <source>
        <dbReference type="EMBL" id="VTQ92199.1"/>
    </source>
</evidence>
<proteinExistence type="inferred from homology"/>
<feature type="domain" description="MGS-like" evidence="3">
    <location>
        <begin position="6"/>
        <end position="154"/>
    </location>
</feature>
<feature type="binding site" evidence="1">
    <location>
        <position position="98"/>
    </location>
    <ligand>
        <name>substrate</name>
    </ligand>
</feature>
<dbReference type="Gene3D" id="3.40.50.1380">
    <property type="entry name" value="Methylglyoxal synthase-like domain"/>
    <property type="match status" value="1"/>
</dbReference>
<dbReference type="InterPro" id="IPR004363">
    <property type="entry name" value="Methylgl_synth"/>
</dbReference>
<dbReference type="GO" id="GO:0019242">
    <property type="term" value="P:methylglyoxal biosynthetic process"/>
    <property type="evidence" value="ECO:0007669"/>
    <property type="project" value="UniProtKB-UniRule"/>
</dbReference>
<protein>
    <recommendedName>
        <fullName evidence="1">Methylglyoxal synthase</fullName>
        <shortName evidence="1">MGS</shortName>
        <ecNumber evidence="1">4.2.3.3</ecNumber>
    </recommendedName>
</protein>
<gene>
    <name evidence="1 4" type="primary">mgsA</name>
    <name evidence="4" type="ORF">NCTC503_01920</name>
</gene>
<dbReference type="SUPFAM" id="SSF52335">
    <property type="entry name" value="Methylglyoxal synthase-like"/>
    <property type="match status" value="1"/>
</dbReference>
<feature type="binding site" evidence="1">
    <location>
        <position position="19"/>
    </location>
    <ligand>
        <name>substrate</name>
    </ligand>
</feature>
<dbReference type="PROSITE" id="PS51855">
    <property type="entry name" value="MGS"/>
    <property type="match status" value="1"/>
</dbReference>
<dbReference type="GO" id="GO:0005829">
    <property type="term" value="C:cytosol"/>
    <property type="evidence" value="ECO:0007669"/>
    <property type="project" value="TreeGrafter"/>
</dbReference>
<keyword evidence="5" id="KW-1185">Reference proteome</keyword>
<dbReference type="SMART" id="SM00851">
    <property type="entry name" value="MGS"/>
    <property type="match status" value="1"/>
</dbReference>
<reference evidence="4 5" key="1">
    <citation type="submission" date="2019-05" db="EMBL/GenBank/DDBJ databases">
        <authorList>
            <consortium name="Pathogen Informatics"/>
        </authorList>
    </citation>
    <scope>NUCLEOTIDE SEQUENCE [LARGE SCALE GENOMIC DNA]</scope>
    <source>
        <strain evidence="4 5">NCTC503</strain>
    </source>
</reference>
<organism evidence="4 5">
    <name type="scientific">Hathewaya histolytica</name>
    <name type="common">Clostridium histolyticum</name>
    <dbReference type="NCBI Taxonomy" id="1498"/>
    <lineage>
        <taxon>Bacteria</taxon>
        <taxon>Bacillati</taxon>
        <taxon>Bacillota</taxon>
        <taxon>Clostridia</taxon>
        <taxon>Eubacteriales</taxon>
        <taxon>Clostridiaceae</taxon>
        <taxon>Hathewaya</taxon>
    </lineage>
</organism>
<feature type="binding site" evidence="1">
    <location>
        <position position="23"/>
    </location>
    <ligand>
        <name>substrate</name>
    </ligand>
</feature>
<evidence type="ECO:0000256" key="1">
    <source>
        <dbReference type="HAMAP-Rule" id="MF_00549"/>
    </source>
</evidence>
<dbReference type="Pfam" id="PF02142">
    <property type="entry name" value="MGS"/>
    <property type="match status" value="1"/>
</dbReference>
<dbReference type="AlphaFoldDB" id="A0A4U9RJY7"/>
<dbReference type="CDD" id="cd01422">
    <property type="entry name" value="MGS"/>
    <property type="match status" value="1"/>
</dbReference>
<dbReference type="Proteomes" id="UP000308489">
    <property type="component" value="Chromosome 1"/>
</dbReference>
<keyword evidence="1 4" id="KW-0456">Lyase</keyword>
<dbReference type="NCBIfam" id="NF003559">
    <property type="entry name" value="PRK05234.1"/>
    <property type="match status" value="1"/>
</dbReference>
<dbReference type="PANTHER" id="PTHR30492">
    <property type="entry name" value="METHYLGLYOXAL SYNTHASE"/>
    <property type="match status" value="1"/>
</dbReference>
<feature type="binding site" evidence="1">
    <location>
        <begin position="65"/>
        <end position="66"/>
    </location>
    <ligand>
        <name>substrate</name>
    </ligand>
</feature>
<dbReference type="OrthoDB" id="9787147at2"/>
<dbReference type="PROSITE" id="PS01335">
    <property type="entry name" value="METHYLGLYOXAL_SYNTH"/>
    <property type="match status" value="1"/>
</dbReference>
<evidence type="ECO:0000259" key="3">
    <source>
        <dbReference type="PROSITE" id="PS51855"/>
    </source>
</evidence>
<comment type="similarity">
    <text evidence="1">Belongs to the methylglyoxal synthase family.</text>
</comment>
<feature type="active site" description="Proton donor/acceptor" evidence="1 2">
    <location>
        <position position="71"/>
    </location>
</feature>